<protein>
    <submittedName>
        <fullName evidence="2">Uncharacterized protein</fullName>
    </submittedName>
</protein>
<evidence type="ECO:0000313" key="2">
    <source>
        <dbReference type="EMBL" id="MPM89848.1"/>
    </source>
</evidence>
<evidence type="ECO:0000256" key="1">
    <source>
        <dbReference type="SAM" id="MobiDB-lite"/>
    </source>
</evidence>
<accession>A0A645DL95</accession>
<dbReference type="EMBL" id="VSSQ01037216">
    <property type="protein sequence ID" value="MPM89848.1"/>
    <property type="molecule type" value="Genomic_DNA"/>
</dbReference>
<dbReference type="AlphaFoldDB" id="A0A645DL95"/>
<feature type="region of interest" description="Disordered" evidence="1">
    <location>
        <begin position="1"/>
        <end position="21"/>
    </location>
</feature>
<proteinExistence type="predicted"/>
<name>A0A645DL95_9ZZZZ</name>
<reference evidence="2" key="1">
    <citation type="submission" date="2019-08" db="EMBL/GenBank/DDBJ databases">
        <authorList>
            <person name="Kucharzyk K."/>
            <person name="Murdoch R.W."/>
            <person name="Higgins S."/>
            <person name="Loffler F."/>
        </authorList>
    </citation>
    <scope>NUCLEOTIDE SEQUENCE</scope>
</reference>
<sequence length="120" mass="13309">MRNDGHFARAQHDGNRNKPALAEDNIRLKLANQPARLKIALDHAKWIDKVLPGEIAPQFPRRNLVIGHSVQSGDEALFHTAAGADVVYIPAFFEERLNERDVRGDMTRRSAAGEDNAGMA</sequence>
<comment type="caution">
    <text evidence="2">The sequence shown here is derived from an EMBL/GenBank/DDBJ whole genome shotgun (WGS) entry which is preliminary data.</text>
</comment>
<organism evidence="2">
    <name type="scientific">bioreactor metagenome</name>
    <dbReference type="NCBI Taxonomy" id="1076179"/>
    <lineage>
        <taxon>unclassified sequences</taxon>
        <taxon>metagenomes</taxon>
        <taxon>ecological metagenomes</taxon>
    </lineage>
</organism>
<feature type="compositionally biased region" description="Basic and acidic residues" evidence="1">
    <location>
        <begin position="1"/>
        <end position="16"/>
    </location>
</feature>
<gene>
    <name evidence="2" type="ORF">SDC9_136963</name>
</gene>